<dbReference type="InterPro" id="IPR037401">
    <property type="entry name" value="SnoaL-like"/>
</dbReference>
<dbReference type="Pfam" id="PF13577">
    <property type="entry name" value="SnoaL_4"/>
    <property type="match status" value="1"/>
</dbReference>
<reference evidence="2 3" key="1">
    <citation type="submission" date="2024-09" db="EMBL/GenBank/DDBJ databases">
        <authorList>
            <person name="Zhang Z.-H."/>
        </authorList>
    </citation>
    <scope>NUCLEOTIDE SEQUENCE [LARGE SCALE GENOMIC DNA]</scope>
    <source>
        <strain evidence="2 3">HHTR114</strain>
    </source>
</reference>
<accession>A0ABW1KWY4</accession>
<feature type="domain" description="SnoaL-like" evidence="1">
    <location>
        <begin position="21"/>
        <end position="161"/>
    </location>
</feature>
<dbReference type="EMBL" id="JBHPON010000002">
    <property type="protein sequence ID" value="MFC6036616.1"/>
    <property type="molecule type" value="Genomic_DNA"/>
</dbReference>
<sequence length="229" mass="26794">MSELNEMKSELAELKSRVGKIEDLHAIRKLHYAYGYYIDFCQYDEVVQLFAKDGEVIFLSGIYKGHEGVARLYKTWFQNFFTKGKPGPEYGFLLDHFQMQDIITVADDRKTAKGRFRAILMGGNHETREYKPEGLPEQFYEAGIYENDYVQEDGVWKIKRLDYMVQWQAEYEKGWAHTEAHLQPAVETYPKNPLGPDELLPKARQTWPHRHDVPYHYAHPVMGAKLNGK</sequence>
<dbReference type="InterPro" id="IPR032710">
    <property type="entry name" value="NTF2-like_dom_sf"/>
</dbReference>
<proteinExistence type="predicted"/>
<evidence type="ECO:0000313" key="3">
    <source>
        <dbReference type="Proteomes" id="UP001596116"/>
    </source>
</evidence>
<name>A0ABW1KWY4_9PROT</name>
<organism evidence="2 3">
    <name type="scientific">Hyphococcus aureus</name>
    <dbReference type="NCBI Taxonomy" id="2666033"/>
    <lineage>
        <taxon>Bacteria</taxon>
        <taxon>Pseudomonadati</taxon>
        <taxon>Pseudomonadota</taxon>
        <taxon>Alphaproteobacteria</taxon>
        <taxon>Parvularculales</taxon>
        <taxon>Parvularculaceae</taxon>
        <taxon>Hyphococcus</taxon>
    </lineage>
</organism>
<protein>
    <submittedName>
        <fullName evidence="2">Nuclear transport factor 2 family protein</fullName>
    </submittedName>
</protein>
<gene>
    <name evidence="2" type="ORF">ACFMB1_13745</name>
</gene>
<dbReference type="RefSeq" id="WP_379882142.1">
    <property type="nucleotide sequence ID" value="NZ_JBHPON010000002.1"/>
</dbReference>
<dbReference type="Gene3D" id="3.10.450.50">
    <property type="match status" value="1"/>
</dbReference>
<evidence type="ECO:0000259" key="1">
    <source>
        <dbReference type="Pfam" id="PF13577"/>
    </source>
</evidence>
<dbReference type="Proteomes" id="UP001596116">
    <property type="component" value="Unassembled WGS sequence"/>
</dbReference>
<dbReference type="SUPFAM" id="SSF54427">
    <property type="entry name" value="NTF2-like"/>
    <property type="match status" value="1"/>
</dbReference>
<evidence type="ECO:0000313" key="2">
    <source>
        <dbReference type="EMBL" id="MFC6036616.1"/>
    </source>
</evidence>
<keyword evidence="3" id="KW-1185">Reference proteome</keyword>
<comment type="caution">
    <text evidence="2">The sequence shown here is derived from an EMBL/GenBank/DDBJ whole genome shotgun (WGS) entry which is preliminary data.</text>
</comment>